<name>A0A1H3NL12_9RHOB</name>
<dbReference type="AlphaFoldDB" id="A0A1H3NL12"/>
<gene>
    <name evidence="2" type="ORF">SAMN05444340_12611</name>
</gene>
<organism evidence="2 3">
    <name type="scientific">Citreimonas salinaria</name>
    <dbReference type="NCBI Taxonomy" id="321339"/>
    <lineage>
        <taxon>Bacteria</taxon>
        <taxon>Pseudomonadati</taxon>
        <taxon>Pseudomonadota</taxon>
        <taxon>Alphaproteobacteria</taxon>
        <taxon>Rhodobacterales</taxon>
        <taxon>Roseobacteraceae</taxon>
        <taxon>Citreimonas</taxon>
    </lineage>
</organism>
<accession>A0A1H3NL12</accession>
<proteinExistence type="predicted"/>
<feature type="region of interest" description="Disordered" evidence="1">
    <location>
        <begin position="239"/>
        <end position="258"/>
    </location>
</feature>
<evidence type="ECO:0000256" key="1">
    <source>
        <dbReference type="SAM" id="MobiDB-lite"/>
    </source>
</evidence>
<protein>
    <submittedName>
        <fullName evidence="2">Uncharacterized protein</fullName>
    </submittedName>
</protein>
<dbReference type="Proteomes" id="UP000199286">
    <property type="component" value="Unassembled WGS sequence"/>
</dbReference>
<reference evidence="2 3" key="1">
    <citation type="submission" date="2016-10" db="EMBL/GenBank/DDBJ databases">
        <authorList>
            <person name="de Groot N.N."/>
        </authorList>
    </citation>
    <scope>NUCLEOTIDE SEQUENCE [LARGE SCALE GENOMIC DNA]</scope>
    <source>
        <strain evidence="2 3">DSM 26880</strain>
    </source>
</reference>
<evidence type="ECO:0000313" key="2">
    <source>
        <dbReference type="EMBL" id="SDY89572.1"/>
    </source>
</evidence>
<keyword evidence="3" id="KW-1185">Reference proteome</keyword>
<evidence type="ECO:0000313" key="3">
    <source>
        <dbReference type="Proteomes" id="UP000199286"/>
    </source>
</evidence>
<sequence length="310" mass="33818">MKTKRPGPCEVPRHETSIIARRQLKYSMSTGLPVPSAVGARFDDEPMAVPHHLLSASPSSGMHFAGRAAGIGTSKPIRKARCRDNATATAPARIHFCRLASRAALFQSDPALADRLTVIGFGTSTPELLVLIDALWRGVPDITSDRPRHLSLLPSFRPSAFARTAQRTIAASSSFVRTAVLHPPKMLRDARMAALRKLRRGVETVRERQDRAVHDDVHVAACAKPNRDAVVSLGSKRSLRSEHWHHSPAPRNAKGWPRLGRLLADGSQSSRTGRVEPEGSSGLLEWISVLPWQRRSVPAETPACTPPRAG</sequence>
<dbReference type="EMBL" id="FNPF01000026">
    <property type="protein sequence ID" value="SDY89572.1"/>
    <property type="molecule type" value="Genomic_DNA"/>
</dbReference>